<name>D1B5N3_THEAS</name>
<sequence>MTGTDVRCVRWTRRHVLDVEGWSRDEIYMLLEQARHMEDLLSRPIKKVPALRGKLAVNLFFENSTRTRVSFELAEKMLSADVVNWSSSGSSTAKGETLRDTAWTLEAMGADVVVIRHGAVGAASYLASKLKRAVVMNAGDGAHAHPTQCLLDLYTAWKHLGDLEGKRVAIVGDVEHSRVARSDIIGFRTLGCQVTLSGPSTLMPFQVDHLGVQYERDVRRATEGADVIYLLRIQRERQQDGLFPSVDEYHRFWGATEELVREVNPKALVMHPGPINRGVEIESALADGENSVILEQVRSGVAVRMALLYLCAGGVA</sequence>
<dbReference type="GO" id="GO:0006520">
    <property type="term" value="P:amino acid metabolic process"/>
    <property type="evidence" value="ECO:0007669"/>
    <property type="project" value="InterPro"/>
</dbReference>
<dbReference type="GO" id="GO:0044205">
    <property type="term" value="P:'de novo' UMP biosynthetic process"/>
    <property type="evidence" value="ECO:0007669"/>
    <property type="project" value="UniProtKB-UniRule"/>
</dbReference>
<feature type="domain" description="Aspartate/ornithine carbamoyltransferase Asp/Orn-binding" evidence="8">
    <location>
        <begin position="164"/>
        <end position="310"/>
    </location>
</feature>
<dbReference type="GO" id="GO:0006207">
    <property type="term" value="P:'de novo' pyrimidine nucleobase biosynthetic process"/>
    <property type="evidence" value="ECO:0007669"/>
    <property type="project" value="InterPro"/>
</dbReference>
<comment type="similarity">
    <text evidence="2 7">Belongs to the aspartate/ornithine carbamoyltransferase superfamily. ATCase family.</text>
</comment>
<evidence type="ECO:0000313" key="11">
    <source>
        <dbReference type="Proteomes" id="UP000002030"/>
    </source>
</evidence>
<dbReference type="SUPFAM" id="SSF53671">
    <property type="entry name" value="Aspartate/ornithine carbamoyltransferase"/>
    <property type="match status" value="1"/>
</dbReference>
<evidence type="ECO:0000256" key="1">
    <source>
        <dbReference type="ARBA" id="ARBA00004852"/>
    </source>
</evidence>
<evidence type="ECO:0000256" key="5">
    <source>
        <dbReference type="ARBA" id="ARBA00043884"/>
    </source>
</evidence>
<feature type="domain" description="Aspartate/ornithine carbamoyltransferase carbamoyl-P binding" evidence="9">
    <location>
        <begin position="14"/>
        <end position="156"/>
    </location>
</feature>
<dbReference type="PRINTS" id="PR00100">
    <property type="entry name" value="AOTCASE"/>
</dbReference>
<comment type="subunit">
    <text evidence="7">Heterododecamer (2C3:3R2) of six catalytic PyrB chains organized as two trimers (C3), and six regulatory PyrI chains organized as three dimers (R2).</text>
</comment>
<keyword evidence="4 7" id="KW-0665">Pyrimidine biosynthesis</keyword>
<feature type="binding site" evidence="7">
    <location>
        <position position="274"/>
    </location>
    <ligand>
        <name>carbamoyl phosphate</name>
        <dbReference type="ChEBI" id="CHEBI:58228"/>
    </ligand>
</feature>
<evidence type="ECO:0000259" key="8">
    <source>
        <dbReference type="Pfam" id="PF00185"/>
    </source>
</evidence>
<dbReference type="eggNOG" id="COG0540">
    <property type="taxonomic scope" value="Bacteria"/>
</dbReference>
<evidence type="ECO:0000313" key="10">
    <source>
        <dbReference type="EMBL" id="ACZ19324.1"/>
    </source>
</evidence>
<dbReference type="UniPathway" id="UPA00070">
    <property type="reaction ID" value="UER00116"/>
</dbReference>
<dbReference type="GO" id="GO:0016597">
    <property type="term" value="F:amino acid binding"/>
    <property type="evidence" value="ECO:0007669"/>
    <property type="project" value="InterPro"/>
</dbReference>
<dbReference type="PANTHER" id="PTHR45753">
    <property type="entry name" value="ORNITHINE CARBAMOYLTRANSFERASE, MITOCHONDRIAL"/>
    <property type="match status" value="1"/>
</dbReference>
<keyword evidence="11" id="KW-1185">Reference proteome</keyword>
<evidence type="ECO:0000256" key="3">
    <source>
        <dbReference type="ARBA" id="ARBA00022679"/>
    </source>
</evidence>
<evidence type="ECO:0000256" key="6">
    <source>
        <dbReference type="ARBA" id="ARBA00048859"/>
    </source>
</evidence>
<evidence type="ECO:0000259" key="9">
    <source>
        <dbReference type="Pfam" id="PF02729"/>
    </source>
</evidence>
<dbReference type="EnsemblBacteria" id="ACZ19324">
    <property type="protein sequence ID" value="ACZ19324"/>
    <property type="gene ID" value="Taci_1092"/>
</dbReference>
<dbReference type="InterPro" id="IPR006131">
    <property type="entry name" value="Asp_carbamoyltransf_Asp/Orn-bd"/>
</dbReference>
<dbReference type="Pfam" id="PF00185">
    <property type="entry name" value="OTCace"/>
    <property type="match status" value="1"/>
</dbReference>
<dbReference type="PRINTS" id="PR00101">
    <property type="entry name" value="ATCASE"/>
</dbReference>
<dbReference type="InterPro" id="IPR002082">
    <property type="entry name" value="Asp_carbamoyltransf"/>
</dbReference>
<comment type="catalytic activity">
    <reaction evidence="6 7">
        <text>carbamoyl phosphate + L-aspartate = N-carbamoyl-L-aspartate + phosphate + H(+)</text>
        <dbReference type="Rhea" id="RHEA:20013"/>
        <dbReference type="ChEBI" id="CHEBI:15378"/>
        <dbReference type="ChEBI" id="CHEBI:29991"/>
        <dbReference type="ChEBI" id="CHEBI:32814"/>
        <dbReference type="ChEBI" id="CHEBI:43474"/>
        <dbReference type="ChEBI" id="CHEBI:58228"/>
        <dbReference type="EC" id="2.1.3.2"/>
    </reaction>
</comment>
<feature type="binding site" evidence="7">
    <location>
        <position position="116"/>
    </location>
    <ligand>
        <name>carbamoyl phosphate</name>
        <dbReference type="ChEBI" id="CHEBI:58228"/>
    </ligand>
</feature>
<dbReference type="EC" id="2.1.3.2" evidence="7"/>
<dbReference type="GO" id="GO:0005829">
    <property type="term" value="C:cytosol"/>
    <property type="evidence" value="ECO:0007669"/>
    <property type="project" value="TreeGrafter"/>
</dbReference>
<dbReference type="OrthoDB" id="9802587at2"/>
<organism evidence="10 11">
    <name type="scientific">Thermanaerovibrio acidaminovorans (strain ATCC 49978 / DSM 6589 / Su883)</name>
    <name type="common">Selenomonas acidaminovorans</name>
    <dbReference type="NCBI Taxonomy" id="525903"/>
    <lineage>
        <taxon>Bacteria</taxon>
        <taxon>Thermotogati</taxon>
        <taxon>Synergistota</taxon>
        <taxon>Synergistia</taxon>
        <taxon>Synergistales</taxon>
        <taxon>Synergistaceae</taxon>
        <taxon>Thermanaerovibrio</taxon>
    </lineage>
</organism>
<dbReference type="PANTHER" id="PTHR45753:SF6">
    <property type="entry name" value="ASPARTATE CARBAMOYLTRANSFERASE"/>
    <property type="match status" value="1"/>
</dbReference>
<dbReference type="NCBIfam" id="NF002032">
    <property type="entry name" value="PRK00856.1"/>
    <property type="match status" value="1"/>
</dbReference>
<dbReference type="GO" id="GO:0004070">
    <property type="term" value="F:aspartate carbamoyltransferase activity"/>
    <property type="evidence" value="ECO:0007669"/>
    <property type="project" value="UniProtKB-UniRule"/>
</dbReference>
<feature type="binding site" evidence="7">
    <location>
        <position position="178"/>
    </location>
    <ligand>
        <name>L-aspartate</name>
        <dbReference type="ChEBI" id="CHEBI:29991"/>
    </ligand>
</feature>
<dbReference type="Proteomes" id="UP000002030">
    <property type="component" value="Chromosome"/>
</dbReference>
<feature type="binding site" evidence="7">
    <location>
        <position position="148"/>
    </location>
    <ligand>
        <name>carbamoyl phosphate</name>
        <dbReference type="ChEBI" id="CHEBI:58228"/>
    </ligand>
</feature>
<evidence type="ECO:0000256" key="2">
    <source>
        <dbReference type="ARBA" id="ARBA00008896"/>
    </source>
</evidence>
<feature type="binding site" evidence="7">
    <location>
        <position position="273"/>
    </location>
    <ligand>
        <name>carbamoyl phosphate</name>
        <dbReference type="ChEBI" id="CHEBI:58228"/>
    </ligand>
</feature>
<dbReference type="InterPro" id="IPR006132">
    <property type="entry name" value="Asp/Orn_carbamoyltranf_P-bd"/>
</dbReference>
<proteinExistence type="inferred from homology"/>
<dbReference type="HAMAP" id="MF_00001">
    <property type="entry name" value="Asp_carb_tr"/>
    <property type="match status" value="1"/>
</dbReference>
<feature type="binding site" evidence="7">
    <location>
        <position position="145"/>
    </location>
    <ligand>
        <name>carbamoyl phosphate</name>
        <dbReference type="ChEBI" id="CHEBI:58228"/>
    </ligand>
</feature>
<evidence type="ECO:0000256" key="4">
    <source>
        <dbReference type="ARBA" id="ARBA00022975"/>
    </source>
</evidence>
<dbReference type="Pfam" id="PF02729">
    <property type="entry name" value="OTCace_N"/>
    <property type="match status" value="1"/>
</dbReference>
<feature type="binding site" evidence="7">
    <location>
        <position position="232"/>
    </location>
    <ligand>
        <name>L-aspartate</name>
        <dbReference type="ChEBI" id="CHEBI:29991"/>
    </ligand>
</feature>
<comment type="function">
    <text evidence="5 7">Catalyzes the condensation of carbamoyl phosphate and aspartate to form carbamoyl aspartate and inorganic phosphate, the committed step in the de novo pyrimidine nucleotide biosynthesis pathway.</text>
</comment>
<dbReference type="PROSITE" id="PS00097">
    <property type="entry name" value="CARBAMOYLTRANSFERASE"/>
    <property type="match status" value="1"/>
</dbReference>
<dbReference type="STRING" id="525903.Taci_1092"/>
<dbReference type="NCBIfam" id="TIGR00670">
    <property type="entry name" value="asp_carb_tr"/>
    <property type="match status" value="1"/>
</dbReference>
<dbReference type="EMBL" id="CP001818">
    <property type="protein sequence ID" value="ACZ19324.1"/>
    <property type="molecule type" value="Genomic_DNA"/>
</dbReference>
<feature type="binding site" evidence="7">
    <location>
        <position position="94"/>
    </location>
    <ligand>
        <name>L-aspartate</name>
        <dbReference type="ChEBI" id="CHEBI:29991"/>
    </ligand>
</feature>
<protein>
    <recommendedName>
        <fullName evidence="7">Aspartate carbamoyltransferase</fullName>
        <ecNumber evidence="7">2.1.3.2</ecNumber>
    </recommendedName>
    <alternativeName>
        <fullName evidence="7">Aspartate transcarbamylase</fullName>
        <shortName evidence="7">ATCase</shortName>
    </alternativeName>
</protein>
<accession>D1B5N3</accession>
<dbReference type="PATRIC" id="fig|525903.6.peg.1091"/>
<feature type="binding site" evidence="7">
    <location>
        <position position="66"/>
    </location>
    <ligand>
        <name>carbamoyl phosphate</name>
        <dbReference type="ChEBI" id="CHEBI:58228"/>
    </ligand>
</feature>
<reference evidence="10 11" key="1">
    <citation type="journal article" date="2009" name="Stand. Genomic Sci.">
        <title>Complete genome sequence of Thermanaerovibrio acidaminovorans type strain (Su883).</title>
        <authorList>
            <person name="Chovatia M."/>
            <person name="Sikorski J."/>
            <person name="Schroder M."/>
            <person name="Lapidus A."/>
            <person name="Nolan M."/>
            <person name="Tice H."/>
            <person name="Glavina Del Rio T."/>
            <person name="Copeland A."/>
            <person name="Cheng J.F."/>
            <person name="Lucas S."/>
            <person name="Chen F."/>
            <person name="Bruce D."/>
            <person name="Goodwin L."/>
            <person name="Pitluck S."/>
            <person name="Ivanova N."/>
            <person name="Mavromatis K."/>
            <person name="Ovchinnikova G."/>
            <person name="Pati A."/>
            <person name="Chen A."/>
            <person name="Palaniappan K."/>
            <person name="Land M."/>
            <person name="Hauser L."/>
            <person name="Chang Y.J."/>
            <person name="Jeffries C.D."/>
            <person name="Chain P."/>
            <person name="Saunders E."/>
            <person name="Detter J.C."/>
            <person name="Brettin T."/>
            <person name="Rohde M."/>
            <person name="Goker M."/>
            <person name="Spring S."/>
            <person name="Bristow J."/>
            <person name="Markowitz V."/>
            <person name="Hugenholtz P."/>
            <person name="Kyrpides N.C."/>
            <person name="Klenk H.P."/>
            <person name="Eisen J.A."/>
        </authorList>
    </citation>
    <scope>NUCLEOTIDE SEQUENCE [LARGE SCALE GENOMIC DNA]</scope>
    <source>
        <strain evidence="11">ATCC 49978 / DSM 6589 / Su883</strain>
    </source>
</reference>
<dbReference type="InterPro" id="IPR036901">
    <property type="entry name" value="Asp/Orn_carbamoylTrfase_sf"/>
</dbReference>
<comment type="pathway">
    <text evidence="1 7">Pyrimidine metabolism; UMP biosynthesis via de novo pathway; (S)-dihydroorotate from bicarbonate: step 2/3.</text>
</comment>
<dbReference type="InterPro" id="IPR006130">
    <property type="entry name" value="Asp/Orn_carbamoylTrfase"/>
</dbReference>
<dbReference type="Gene3D" id="3.40.50.1370">
    <property type="entry name" value="Aspartate/ornithine carbamoyltransferase"/>
    <property type="match status" value="2"/>
</dbReference>
<dbReference type="HOGENOM" id="CLU_043846_2_0_0"/>
<gene>
    <name evidence="7" type="primary">pyrB</name>
    <name evidence="10" type="ordered locus">Taci_1092</name>
</gene>
<keyword evidence="3 7" id="KW-0808">Transferase</keyword>
<dbReference type="KEGG" id="tai:Taci_1092"/>
<feature type="binding site" evidence="7">
    <location>
        <position position="67"/>
    </location>
    <ligand>
        <name>carbamoyl phosphate</name>
        <dbReference type="ChEBI" id="CHEBI:58228"/>
    </ligand>
</feature>
<evidence type="ECO:0000256" key="7">
    <source>
        <dbReference type="HAMAP-Rule" id="MF_00001"/>
    </source>
</evidence>
<dbReference type="AlphaFoldDB" id="D1B5N3"/>